<dbReference type="Proteomes" id="UP001152795">
    <property type="component" value="Unassembled WGS sequence"/>
</dbReference>
<comment type="caution">
    <text evidence="2">The sequence shown here is derived from an EMBL/GenBank/DDBJ whole genome shotgun (WGS) entry which is preliminary data.</text>
</comment>
<sequence>MTQALEDIEGVAVIVDDILVWGTTLEEYKLNKEKSKIQTSELSYIGHLLTRHGVKPDPQKVNAIKEINTPEDKKELELLKKDTARHWEEIHQKAFEEIKSRVTAGNLLQYYDVSKPVVLSVDSSSYGLG</sequence>
<gene>
    <name evidence="2" type="ORF">PACLA_8A065859</name>
</gene>
<dbReference type="EMBL" id="CACRXK020014635">
    <property type="protein sequence ID" value="CAB4027164.1"/>
    <property type="molecule type" value="Genomic_DNA"/>
</dbReference>
<dbReference type="InterPro" id="IPR050951">
    <property type="entry name" value="Retrovirus_Pol_polyprotein"/>
</dbReference>
<name>A0A6S7JAV7_PARCT</name>
<dbReference type="GO" id="GO:0003824">
    <property type="term" value="F:catalytic activity"/>
    <property type="evidence" value="ECO:0007669"/>
    <property type="project" value="UniProtKB-KW"/>
</dbReference>
<reference evidence="2" key="1">
    <citation type="submission" date="2020-04" db="EMBL/GenBank/DDBJ databases">
        <authorList>
            <person name="Alioto T."/>
            <person name="Alioto T."/>
            <person name="Gomez Garrido J."/>
        </authorList>
    </citation>
    <scope>NUCLEOTIDE SEQUENCE</scope>
    <source>
        <strain evidence="2">A484AB</strain>
    </source>
</reference>
<dbReference type="PANTHER" id="PTHR37984">
    <property type="entry name" value="PROTEIN CBG26694"/>
    <property type="match status" value="1"/>
</dbReference>
<dbReference type="SUPFAM" id="SSF56672">
    <property type="entry name" value="DNA/RNA polymerases"/>
    <property type="match status" value="1"/>
</dbReference>
<keyword evidence="1" id="KW-0511">Multifunctional enzyme</keyword>
<dbReference type="AlphaFoldDB" id="A0A6S7JAV7"/>
<dbReference type="Pfam" id="PF17919">
    <property type="entry name" value="RT_RNaseH_2"/>
    <property type="match status" value="1"/>
</dbReference>
<evidence type="ECO:0000313" key="3">
    <source>
        <dbReference type="Proteomes" id="UP001152795"/>
    </source>
</evidence>
<dbReference type="OrthoDB" id="427924at2759"/>
<protein>
    <submittedName>
        <fullName evidence="2">Uncharacterized protein</fullName>
    </submittedName>
</protein>
<dbReference type="PANTHER" id="PTHR37984:SF5">
    <property type="entry name" value="PROTEIN NYNRIN-LIKE"/>
    <property type="match status" value="1"/>
</dbReference>
<keyword evidence="3" id="KW-1185">Reference proteome</keyword>
<dbReference type="Gene3D" id="3.30.70.270">
    <property type="match status" value="1"/>
</dbReference>
<organism evidence="2 3">
    <name type="scientific">Paramuricea clavata</name>
    <name type="common">Red gorgonian</name>
    <name type="synonym">Violescent sea-whip</name>
    <dbReference type="NCBI Taxonomy" id="317549"/>
    <lineage>
        <taxon>Eukaryota</taxon>
        <taxon>Metazoa</taxon>
        <taxon>Cnidaria</taxon>
        <taxon>Anthozoa</taxon>
        <taxon>Octocorallia</taxon>
        <taxon>Malacalcyonacea</taxon>
        <taxon>Plexauridae</taxon>
        <taxon>Paramuricea</taxon>
    </lineage>
</organism>
<evidence type="ECO:0000313" key="2">
    <source>
        <dbReference type="EMBL" id="CAB4027164.1"/>
    </source>
</evidence>
<dbReference type="InterPro" id="IPR043128">
    <property type="entry name" value="Rev_trsase/Diguanyl_cyclase"/>
</dbReference>
<dbReference type="InterPro" id="IPR041577">
    <property type="entry name" value="RT_RNaseH_2"/>
</dbReference>
<feature type="non-terminal residue" evidence="2">
    <location>
        <position position="129"/>
    </location>
</feature>
<accession>A0A6S7JAV7</accession>
<proteinExistence type="predicted"/>
<evidence type="ECO:0000256" key="1">
    <source>
        <dbReference type="ARBA" id="ARBA00023268"/>
    </source>
</evidence>
<dbReference type="InterPro" id="IPR043502">
    <property type="entry name" value="DNA/RNA_pol_sf"/>
</dbReference>